<protein>
    <submittedName>
        <fullName evidence="1">Uncharacterized protein</fullName>
    </submittedName>
</protein>
<accession>A0A1D3UI31</accession>
<evidence type="ECO:0000313" key="1">
    <source>
        <dbReference type="EMBL" id="SCQ19824.1"/>
    </source>
</evidence>
<dbReference type="OrthoDB" id="1099455at2"/>
<name>A0A1D3UI31_TANFO</name>
<dbReference type="Proteomes" id="UP000182057">
    <property type="component" value="Unassembled WGS sequence"/>
</dbReference>
<dbReference type="RefSeq" id="WP_046825598.1">
    <property type="nucleotide sequence ID" value="NZ_CBDEMX010000022.1"/>
</dbReference>
<sequence length="283" mass="33437">MSIYHLQNAWKSFRIFFLFVGMAGCEVHTSDLIEIDEHGNRINNNGIHIETSLLSVGMKAYALDSVYTELMLEQQKTGRVKIVGFRKGMIGEDRKHISWDKKHPRIRYGYDYTYYDKAYEYKILSLEDHGFVEDMEVWKDSNLYVQLRYHYDQGGYLSRVEILNKRSVIHFRYDYLNARKRSNSITIIEEPEGRYYTVQLSSRKIENKGYVCNVLRYAGSPLTNEVIINPDLYYLGIYGTPVKYLPDVPIESGSYRDTKGDVRGVYSRVGRYRYFYEDQDKKR</sequence>
<organism evidence="1 2">
    <name type="scientific">Tannerella forsythia</name>
    <name type="common">Bacteroides forsythus</name>
    <dbReference type="NCBI Taxonomy" id="28112"/>
    <lineage>
        <taxon>Bacteria</taxon>
        <taxon>Pseudomonadati</taxon>
        <taxon>Bacteroidota</taxon>
        <taxon>Bacteroidia</taxon>
        <taxon>Bacteroidales</taxon>
        <taxon>Tannerellaceae</taxon>
        <taxon>Tannerella</taxon>
    </lineage>
</organism>
<dbReference type="AlphaFoldDB" id="A0A1D3UI31"/>
<reference evidence="1 2" key="1">
    <citation type="submission" date="2016-09" db="EMBL/GenBank/DDBJ databases">
        <authorList>
            <person name="Capua I."/>
            <person name="De Benedictis P."/>
            <person name="Joannis T."/>
            <person name="Lombin L.H."/>
            <person name="Cattoli G."/>
        </authorList>
    </citation>
    <scope>NUCLEOTIDE SEQUENCE [LARGE SCALE GENOMIC DNA]</scope>
    <source>
        <strain evidence="1 2">UB20</strain>
    </source>
</reference>
<gene>
    <name evidence="1" type="ORF">TFUB20_00827</name>
</gene>
<dbReference type="EMBL" id="FMMM01000029">
    <property type="protein sequence ID" value="SCQ19824.1"/>
    <property type="molecule type" value="Genomic_DNA"/>
</dbReference>
<proteinExistence type="predicted"/>
<evidence type="ECO:0000313" key="2">
    <source>
        <dbReference type="Proteomes" id="UP000182057"/>
    </source>
</evidence>